<gene>
    <name evidence="1" type="ORF">BEP19_16015</name>
</gene>
<dbReference type="AlphaFoldDB" id="A0A419SQI8"/>
<evidence type="ECO:0000313" key="2">
    <source>
        <dbReference type="Proteomes" id="UP000284219"/>
    </source>
</evidence>
<keyword evidence="2" id="KW-1185">Reference proteome</keyword>
<sequence length="63" mass="7499">MGQEDITRRLLIAQMERAIELLNEDATFVIADWDSDKNRAELKNKLHEIRRDSIRLSKWMEGK</sequence>
<accession>A0A419SQI8</accession>
<evidence type="ECO:0000313" key="1">
    <source>
        <dbReference type="EMBL" id="RKD26709.1"/>
    </source>
</evidence>
<dbReference type="RefSeq" id="WP_120187989.1">
    <property type="nucleotide sequence ID" value="NZ_MCHY01000002.1"/>
</dbReference>
<comment type="caution">
    <text evidence="1">The sequence shown here is derived from an EMBL/GenBank/DDBJ whole genome shotgun (WGS) entry which is preliminary data.</text>
</comment>
<dbReference type="OrthoDB" id="9986638at2"/>
<dbReference type="Proteomes" id="UP000284219">
    <property type="component" value="Unassembled WGS sequence"/>
</dbReference>
<organism evidence="1 2">
    <name type="scientific">Ammoniphilus oxalaticus</name>
    <dbReference type="NCBI Taxonomy" id="66863"/>
    <lineage>
        <taxon>Bacteria</taxon>
        <taxon>Bacillati</taxon>
        <taxon>Bacillota</taxon>
        <taxon>Bacilli</taxon>
        <taxon>Bacillales</taxon>
        <taxon>Paenibacillaceae</taxon>
        <taxon>Aneurinibacillus group</taxon>
        <taxon>Ammoniphilus</taxon>
    </lineage>
</organism>
<proteinExistence type="predicted"/>
<dbReference type="EMBL" id="MCHY01000002">
    <property type="protein sequence ID" value="RKD26709.1"/>
    <property type="molecule type" value="Genomic_DNA"/>
</dbReference>
<protein>
    <submittedName>
        <fullName evidence="1">Uncharacterized protein</fullName>
    </submittedName>
</protein>
<reference evidence="1 2" key="1">
    <citation type="submission" date="2016-08" db="EMBL/GenBank/DDBJ databases">
        <title>Novel Firmicute Genomes.</title>
        <authorList>
            <person name="Poppleton D.I."/>
            <person name="Gribaldo S."/>
        </authorList>
    </citation>
    <scope>NUCLEOTIDE SEQUENCE [LARGE SCALE GENOMIC DNA]</scope>
    <source>
        <strain evidence="1 2">RAOx-1</strain>
    </source>
</reference>
<name>A0A419SQI8_9BACL</name>